<dbReference type="PANTHER" id="PTHR42917">
    <property type="entry name" value="2,4-DIENOYL-COA REDUCTASE"/>
    <property type="match status" value="1"/>
</dbReference>
<name>A0AAX4NHV1_9ARCH</name>
<dbReference type="Gene3D" id="3.40.50.720">
    <property type="entry name" value="NAD(P)-binding Rossmann-like Domain"/>
    <property type="match status" value="1"/>
</dbReference>
<gene>
    <name evidence="10" type="ORF">OXIME_001611</name>
</gene>
<keyword evidence="5" id="KW-0479">Metal-binding</keyword>
<proteinExistence type="predicted"/>
<dbReference type="GO" id="GO:0046872">
    <property type="term" value="F:metal ion binding"/>
    <property type="evidence" value="ECO:0007669"/>
    <property type="project" value="UniProtKB-KW"/>
</dbReference>
<dbReference type="GO" id="GO:0051536">
    <property type="term" value="F:iron-sulfur cluster binding"/>
    <property type="evidence" value="ECO:0007669"/>
    <property type="project" value="UniProtKB-KW"/>
</dbReference>
<accession>A0AAX4NHV1</accession>
<dbReference type="AlphaFoldDB" id="A0AAX4NHV1"/>
<dbReference type="GO" id="GO:0010181">
    <property type="term" value="F:FMN binding"/>
    <property type="evidence" value="ECO:0007669"/>
    <property type="project" value="InterPro"/>
</dbReference>
<evidence type="ECO:0000256" key="6">
    <source>
        <dbReference type="ARBA" id="ARBA00023002"/>
    </source>
</evidence>
<sequence>MHPGESGYIGNLKIKNRIVMAPMISNLGNPDGSTNENHISYLEARAKGGFGLIITEYTFVNNRNSRGSVNETGVYDRKFIPKFRRLTERVHMHGARTFMQLVHAGGKASQQYNRMRSFAPSSVDYIGTTPWELTQEDISDIIEDFVHAARNAKDSFFDGIELHGAHGYLISEFMSPTLNRRTDRYGGDLERRLRFPQEVVDAIRSEMDFPVGMRISLYENGDNAYHPEYGLKIAENIKNLDYVHFSAGIFNPPGSSASFYDSRTHIFNQLPRRPAVTTMVVGSVMDLEDAERVLSGADFVAVARPSLADPYFAMKLLESNVPLRPCIRCNQACRDLALGEVRCTVNPETGLENYNQKHYVQKLNGHIAVSGGGIKGMEAALEAAKHGLKVTLYHNGERLGGQLLSIADKRKAIEFSKLIEYYEKALEMAEVEVKLNSENGSGIICTPDKVYPDLPEKDEIWVDSNIYKHHDQALEWSENHKVYMSSRSLSSLDRSRALEYKKLASEKGIVFVDHAGKDFDISIIERNQYDIRSAIVSGRELIRKYIERNSLDYL</sequence>
<evidence type="ECO:0000256" key="3">
    <source>
        <dbReference type="ARBA" id="ARBA00022630"/>
    </source>
</evidence>
<evidence type="ECO:0000256" key="8">
    <source>
        <dbReference type="ARBA" id="ARBA00023014"/>
    </source>
</evidence>
<dbReference type="PANTHER" id="PTHR42917:SF2">
    <property type="entry name" value="2,4-DIENOYL-COA REDUCTASE [(2E)-ENOYL-COA-PRODUCING]"/>
    <property type="match status" value="1"/>
</dbReference>
<evidence type="ECO:0000313" key="10">
    <source>
        <dbReference type="EMBL" id="WYY01016.1"/>
    </source>
</evidence>
<dbReference type="InterPro" id="IPR013785">
    <property type="entry name" value="Aldolase_TIM"/>
</dbReference>
<dbReference type="InterPro" id="IPR051793">
    <property type="entry name" value="NADH:flavin_oxidoreductase"/>
</dbReference>
<comment type="cofactor">
    <cofactor evidence="1">
        <name>FMN</name>
        <dbReference type="ChEBI" id="CHEBI:58210"/>
    </cofactor>
</comment>
<dbReference type="Proteomes" id="UP001451606">
    <property type="component" value="Chromosome"/>
</dbReference>
<keyword evidence="11" id="KW-1185">Reference proteome</keyword>
<organism evidence="10 11">
    <name type="scientific">Oxyplasma meridianum</name>
    <dbReference type="NCBI Taxonomy" id="3073602"/>
    <lineage>
        <taxon>Archaea</taxon>
        <taxon>Methanobacteriati</taxon>
        <taxon>Thermoplasmatota</taxon>
        <taxon>Thermoplasmata</taxon>
        <taxon>Thermoplasmatales</taxon>
        <taxon>Thermoplasmataceae</taxon>
        <taxon>Oxyplasma</taxon>
    </lineage>
</organism>
<dbReference type="KEGG" id="omr:OXIME_001611"/>
<dbReference type="RefSeq" id="WP_393971338.1">
    <property type="nucleotide sequence ID" value="NZ_CP133772.1"/>
</dbReference>
<dbReference type="InterPro" id="IPR001155">
    <property type="entry name" value="OxRdtase_FMN_N"/>
</dbReference>
<dbReference type="Gene3D" id="3.20.20.70">
    <property type="entry name" value="Aldolase class I"/>
    <property type="match status" value="1"/>
</dbReference>
<evidence type="ECO:0000259" key="9">
    <source>
        <dbReference type="Pfam" id="PF00724"/>
    </source>
</evidence>
<dbReference type="EMBL" id="CP133772">
    <property type="protein sequence ID" value="WYY01016.1"/>
    <property type="molecule type" value="Genomic_DNA"/>
</dbReference>
<keyword evidence="4" id="KW-0288">FMN</keyword>
<dbReference type="GeneID" id="95968349"/>
<dbReference type="Pfam" id="PF13450">
    <property type="entry name" value="NAD_binding_8"/>
    <property type="match status" value="1"/>
</dbReference>
<evidence type="ECO:0000256" key="5">
    <source>
        <dbReference type="ARBA" id="ARBA00022723"/>
    </source>
</evidence>
<dbReference type="SUPFAM" id="SSF51395">
    <property type="entry name" value="FMN-linked oxidoreductases"/>
    <property type="match status" value="1"/>
</dbReference>
<feature type="domain" description="NADH:flavin oxidoreductase/NADH oxidase N-terminal" evidence="9">
    <location>
        <begin position="9"/>
        <end position="316"/>
    </location>
</feature>
<evidence type="ECO:0000313" key="11">
    <source>
        <dbReference type="Proteomes" id="UP001451606"/>
    </source>
</evidence>
<dbReference type="SUPFAM" id="SSF51971">
    <property type="entry name" value="Nucleotide-binding domain"/>
    <property type="match status" value="1"/>
</dbReference>
<keyword evidence="3" id="KW-0285">Flavoprotein</keyword>
<dbReference type="GO" id="GO:0016491">
    <property type="term" value="F:oxidoreductase activity"/>
    <property type="evidence" value="ECO:0007669"/>
    <property type="project" value="UniProtKB-KW"/>
</dbReference>
<keyword evidence="7" id="KW-0408">Iron</keyword>
<reference evidence="10 11" key="1">
    <citation type="submission" date="2023-09" db="EMBL/GenBank/DDBJ databases">
        <authorList>
            <person name="Golyshina O.V."/>
            <person name="Lunev E.A."/>
            <person name="Bargiela R."/>
            <person name="Gaines M.C."/>
            <person name="Daum B."/>
            <person name="Bale N.J."/>
            <person name="Koenen M."/>
            <person name="Sinninghe Damst J.S."/>
            <person name="Yakimov M."/>
            <person name="Golyshin P.N."/>
        </authorList>
    </citation>
    <scope>NUCLEOTIDE SEQUENCE [LARGE SCALE GENOMIC DNA]</scope>
    <source>
        <strain evidence="10 11">M1</strain>
    </source>
</reference>
<evidence type="ECO:0000256" key="4">
    <source>
        <dbReference type="ARBA" id="ARBA00022643"/>
    </source>
</evidence>
<comment type="cofactor">
    <cofactor evidence="2">
        <name>[4Fe-4S] cluster</name>
        <dbReference type="ChEBI" id="CHEBI:49883"/>
    </cofactor>
</comment>
<keyword evidence="8" id="KW-0411">Iron-sulfur</keyword>
<evidence type="ECO:0000256" key="7">
    <source>
        <dbReference type="ARBA" id="ARBA00023004"/>
    </source>
</evidence>
<evidence type="ECO:0000256" key="2">
    <source>
        <dbReference type="ARBA" id="ARBA00001966"/>
    </source>
</evidence>
<keyword evidence="6" id="KW-0560">Oxidoreductase</keyword>
<dbReference type="Pfam" id="PF00724">
    <property type="entry name" value="Oxidored_FMN"/>
    <property type="match status" value="1"/>
</dbReference>
<dbReference type="CDD" id="cd02803">
    <property type="entry name" value="OYE_like_FMN_family"/>
    <property type="match status" value="1"/>
</dbReference>
<protein>
    <submittedName>
        <fullName evidence="10">NAD(P)-binding protein</fullName>
    </submittedName>
</protein>
<evidence type="ECO:0000256" key="1">
    <source>
        <dbReference type="ARBA" id="ARBA00001917"/>
    </source>
</evidence>